<proteinExistence type="inferred from homology"/>
<evidence type="ECO:0000313" key="11">
    <source>
        <dbReference type="EMBL" id="ODS23416.1"/>
    </source>
</evidence>
<keyword evidence="7 9" id="KW-0411">Iron-sulfur</keyword>
<feature type="binding site" evidence="9">
    <location>
        <begin position="107"/>
        <end position="114"/>
    </location>
    <ligand>
        <name>ATP</name>
        <dbReference type="ChEBI" id="CHEBI:30616"/>
    </ligand>
</feature>
<dbReference type="Proteomes" id="UP000242502">
    <property type="component" value="Unassembled WGS sequence"/>
</dbReference>
<evidence type="ECO:0000256" key="9">
    <source>
        <dbReference type="HAMAP-Rule" id="MF_02040"/>
    </source>
</evidence>
<dbReference type="Gene3D" id="3.30.300.130">
    <property type="entry name" value="Fe-S cluster assembly (FSCA)"/>
    <property type="match status" value="1"/>
</dbReference>
<dbReference type="HAMAP" id="MF_02040">
    <property type="entry name" value="Mrp_NBP35"/>
    <property type="match status" value="1"/>
</dbReference>
<dbReference type="InterPro" id="IPR034904">
    <property type="entry name" value="FSCA_dom_sf"/>
</dbReference>
<dbReference type="GO" id="GO:0046872">
    <property type="term" value="F:metal ion binding"/>
    <property type="evidence" value="ECO:0007669"/>
    <property type="project" value="UniProtKB-KW"/>
</dbReference>
<evidence type="ECO:0000313" key="12">
    <source>
        <dbReference type="Proteomes" id="UP000242502"/>
    </source>
</evidence>
<sequence>MSDFIQQQLPALLDSIIEPHSGQSLLALESVSDIQYAEGQLTLSVTLGYPCKEVEQELVETLQNRLQEIVEVTAVDVQFGWQAPSNLISKDQPATSRIRNIIAVASGKGGVGKSTTTANLALALAQLGAKVGVLDADIYGPSQATMLGIGVRQPEVRDQMTMLPHQSYGVSSMSMGYLVNEKTPMVWRGPMATGALKQLLFKTEWGQLDYLLIDMPPGTGDIQLTLSQSVPVSGAIVVTTPQDIALLDAGKAVEMFTKVNVPILGVVENMAVYQCSECGHKEHIFGAAGGGRIANHYQSTLLGALPLARSIREYADNGKPTVVAEPDSEIAKQYRDIAQKAAVELWVQFYQNTVPDIMVSDD</sequence>
<organism evidence="11 12">
    <name type="scientific">Candidatus Endobugula sertula</name>
    <name type="common">Bugula neritina bacterial symbiont</name>
    <dbReference type="NCBI Taxonomy" id="62101"/>
    <lineage>
        <taxon>Bacteria</taxon>
        <taxon>Pseudomonadati</taxon>
        <taxon>Pseudomonadota</taxon>
        <taxon>Gammaproteobacteria</taxon>
        <taxon>Cellvibrionales</taxon>
        <taxon>Cellvibrionaceae</taxon>
        <taxon>Candidatus Endobugula</taxon>
    </lineage>
</organism>
<dbReference type="Pfam" id="PF01883">
    <property type="entry name" value="FeS_assembly_P"/>
    <property type="match status" value="1"/>
</dbReference>
<dbReference type="Pfam" id="PF10609">
    <property type="entry name" value="ParA"/>
    <property type="match status" value="1"/>
</dbReference>
<dbReference type="EMBL" id="MDLC01000029">
    <property type="protein sequence ID" value="ODS23416.1"/>
    <property type="molecule type" value="Genomic_DNA"/>
</dbReference>
<keyword evidence="4 9" id="KW-0547">Nucleotide-binding</keyword>
<keyword evidence="5 9" id="KW-0067">ATP-binding</keyword>
<reference evidence="11 12" key="1">
    <citation type="journal article" date="2016" name="Appl. Environ. Microbiol.">
        <title>Lack of Overt Genome Reduction in the Bryostatin-Producing Bryozoan Symbiont "Candidatus Endobugula sertula".</title>
        <authorList>
            <person name="Miller I.J."/>
            <person name="Vanee N."/>
            <person name="Fong S.S."/>
            <person name="Lim-Fong G.E."/>
            <person name="Kwan J.C."/>
        </authorList>
    </citation>
    <scope>NUCLEOTIDE SEQUENCE [LARGE SCALE GENOMIC DNA]</scope>
    <source>
        <strain evidence="11">AB1-4</strain>
    </source>
</reference>
<evidence type="ECO:0000256" key="4">
    <source>
        <dbReference type="ARBA" id="ARBA00022741"/>
    </source>
</evidence>
<comment type="similarity">
    <text evidence="8 9">Belongs to the Mrp/NBP35 ATP-binding proteins family.</text>
</comment>
<feature type="domain" description="MIP18 family-like" evidence="10">
    <location>
        <begin position="7"/>
        <end position="77"/>
    </location>
</feature>
<gene>
    <name evidence="11" type="ORF">AB835_09030</name>
</gene>
<comment type="subunit">
    <text evidence="9">Homodimer.</text>
</comment>
<comment type="caution">
    <text evidence="11">The sequence shown here is derived from an EMBL/GenBank/DDBJ whole genome shotgun (WGS) entry which is preliminary data.</text>
</comment>
<dbReference type="FunFam" id="3.40.50.300:FF:000418">
    <property type="entry name" value="Iron-sulfur cluster carrier protein"/>
    <property type="match status" value="1"/>
</dbReference>
<dbReference type="NCBIfam" id="NF008669">
    <property type="entry name" value="PRK11670.1"/>
    <property type="match status" value="1"/>
</dbReference>
<evidence type="ECO:0000256" key="3">
    <source>
        <dbReference type="ARBA" id="ARBA00022723"/>
    </source>
</evidence>
<name>A0A1D2QP97_9GAMM</name>
<keyword evidence="3 9" id="KW-0479">Metal-binding</keyword>
<dbReference type="InterPro" id="IPR033756">
    <property type="entry name" value="YlxH/NBP35"/>
</dbReference>
<accession>A0A1D2QP97</accession>
<dbReference type="AlphaFoldDB" id="A0A1D2QP97"/>
<evidence type="ECO:0000259" key="10">
    <source>
        <dbReference type="Pfam" id="PF01883"/>
    </source>
</evidence>
<dbReference type="PANTHER" id="PTHR42961:SF2">
    <property type="entry name" value="IRON-SULFUR PROTEIN NUBPL"/>
    <property type="match status" value="1"/>
</dbReference>
<dbReference type="InterPro" id="IPR027417">
    <property type="entry name" value="P-loop_NTPase"/>
</dbReference>
<dbReference type="Gene3D" id="3.40.50.300">
    <property type="entry name" value="P-loop containing nucleotide triphosphate hydrolases"/>
    <property type="match status" value="1"/>
</dbReference>
<dbReference type="GO" id="GO:0016887">
    <property type="term" value="F:ATP hydrolysis activity"/>
    <property type="evidence" value="ECO:0007669"/>
    <property type="project" value="UniProtKB-UniRule"/>
</dbReference>
<evidence type="ECO:0000256" key="2">
    <source>
        <dbReference type="ARBA" id="ARBA00008205"/>
    </source>
</evidence>
<dbReference type="InterPro" id="IPR002744">
    <property type="entry name" value="MIP18-like"/>
</dbReference>
<comment type="similarity">
    <text evidence="1">In the N-terminal section; belongs to the MIP18 family.</text>
</comment>
<dbReference type="PANTHER" id="PTHR42961">
    <property type="entry name" value="IRON-SULFUR PROTEIN NUBPL"/>
    <property type="match status" value="1"/>
</dbReference>
<evidence type="ECO:0000256" key="8">
    <source>
        <dbReference type="ARBA" id="ARBA00024036"/>
    </source>
</evidence>
<evidence type="ECO:0000256" key="1">
    <source>
        <dbReference type="ARBA" id="ARBA00007352"/>
    </source>
</evidence>
<protein>
    <recommendedName>
        <fullName evidence="9">Iron-sulfur cluster carrier protein</fullName>
    </recommendedName>
</protein>
<dbReference type="GO" id="GO:0140663">
    <property type="term" value="F:ATP-dependent FeS chaperone activity"/>
    <property type="evidence" value="ECO:0007669"/>
    <property type="project" value="InterPro"/>
</dbReference>
<comment type="function">
    <text evidence="9">Binds and transfers iron-sulfur (Fe-S) clusters to target apoproteins. Can hydrolyze ATP.</text>
</comment>
<evidence type="ECO:0000256" key="5">
    <source>
        <dbReference type="ARBA" id="ARBA00022840"/>
    </source>
</evidence>
<evidence type="ECO:0000256" key="7">
    <source>
        <dbReference type="ARBA" id="ARBA00023014"/>
    </source>
</evidence>
<dbReference type="PROSITE" id="PS01215">
    <property type="entry name" value="MRP"/>
    <property type="match status" value="1"/>
</dbReference>
<dbReference type="InterPro" id="IPR019591">
    <property type="entry name" value="Mrp/NBP35_ATP-bd"/>
</dbReference>
<keyword evidence="6 9" id="KW-0408">Iron</keyword>
<keyword evidence="9" id="KW-0378">Hydrolase</keyword>
<comment type="similarity">
    <text evidence="2">In the C-terminal section; belongs to the Mrp/NBP35 ATP-binding proteins family.</text>
</comment>
<dbReference type="GO" id="GO:0005829">
    <property type="term" value="C:cytosol"/>
    <property type="evidence" value="ECO:0007669"/>
    <property type="project" value="TreeGrafter"/>
</dbReference>
<dbReference type="InterPro" id="IPR044304">
    <property type="entry name" value="NUBPL-like"/>
</dbReference>
<dbReference type="SUPFAM" id="SSF52540">
    <property type="entry name" value="P-loop containing nucleoside triphosphate hydrolases"/>
    <property type="match status" value="1"/>
</dbReference>
<dbReference type="CDD" id="cd02037">
    <property type="entry name" value="Mrp_NBP35"/>
    <property type="match status" value="1"/>
</dbReference>
<dbReference type="GO" id="GO:0051539">
    <property type="term" value="F:4 iron, 4 sulfur cluster binding"/>
    <property type="evidence" value="ECO:0007669"/>
    <property type="project" value="TreeGrafter"/>
</dbReference>
<dbReference type="GO" id="GO:0005524">
    <property type="term" value="F:ATP binding"/>
    <property type="evidence" value="ECO:0007669"/>
    <property type="project" value="UniProtKB-UniRule"/>
</dbReference>
<dbReference type="InterPro" id="IPR000808">
    <property type="entry name" value="Mrp-like_CS"/>
</dbReference>
<dbReference type="GO" id="GO:0016226">
    <property type="term" value="P:iron-sulfur cluster assembly"/>
    <property type="evidence" value="ECO:0007669"/>
    <property type="project" value="InterPro"/>
</dbReference>
<dbReference type="STRING" id="62101.AB835_09030"/>
<dbReference type="SUPFAM" id="SSF117916">
    <property type="entry name" value="Fe-S cluster assembly (FSCA) domain-like"/>
    <property type="match status" value="1"/>
</dbReference>
<evidence type="ECO:0000256" key="6">
    <source>
        <dbReference type="ARBA" id="ARBA00023004"/>
    </source>
</evidence>